<gene>
    <name evidence="2" type="ORF">HNQ47_001646</name>
</gene>
<reference evidence="2 3" key="1">
    <citation type="submission" date="2020-08" db="EMBL/GenBank/DDBJ databases">
        <title>Genomic Encyclopedia of Type Strains, Phase IV (KMG-IV): sequencing the most valuable type-strain genomes for metagenomic binning, comparative biology and taxonomic classification.</title>
        <authorList>
            <person name="Goeker M."/>
        </authorList>
    </citation>
    <scope>NUCLEOTIDE SEQUENCE [LARGE SCALE GENOMIC DNA]</scope>
    <source>
        <strain evidence="2 3">DSM 25799</strain>
    </source>
</reference>
<proteinExistence type="predicted"/>
<dbReference type="GO" id="GO:0030313">
    <property type="term" value="C:cell envelope"/>
    <property type="evidence" value="ECO:0007669"/>
    <property type="project" value="UniProtKB-SubCell"/>
</dbReference>
<dbReference type="Gene3D" id="2.60.40.4270">
    <property type="entry name" value="Listeria-Bacteroides repeat domain"/>
    <property type="match status" value="2"/>
</dbReference>
<dbReference type="AlphaFoldDB" id="A0A7W8FWS4"/>
<dbReference type="Pfam" id="PF09479">
    <property type="entry name" value="Flg_new"/>
    <property type="match status" value="3"/>
</dbReference>
<evidence type="ECO:0000256" key="1">
    <source>
        <dbReference type="ARBA" id="ARBA00004196"/>
    </source>
</evidence>
<evidence type="ECO:0000313" key="2">
    <source>
        <dbReference type="EMBL" id="MBB5183611.1"/>
    </source>
</evidence>
<sequence>MNKKGYEFVGWYIDPECTKRINPGGILPRVTTLYDKWIPSWYPIRYEMHGGINSRKNPKYVTCEAPELELYPPTYPGKIFEGWYYQGEPIYAIPAGTTEAMNIEARFSDPCEVCFETYGGGRIDPKHINTDRYLEPFPHPMRMGHAFAGWYWDEEYRFPFSFDQKIYNDCTLYAKWTADVFTIQYHLDGGYNARSNPSRYTMNQNITLKPAWKPGFTFKGWVNQWHRPVKELGGNVQGDLVLTAIFEPKE</sequence>
<dbReference type="RefSeq" id="WP_183328908.1">
    <property type="nucleotide sequence ID" value="NZ_JACHHK010000006.1"/>
</dbReference>
<dbReference type="InterPro" id="IPR042229">
    <property type="entry name" value="Listeria/Bacterioides_rpt_sf"/>
</dbReference>
<dbReference type="InterPro" id="IPR013378">
    <property type="entry name" value="InlB-like_B-rpt"/>
</dbReference>
<name>A0A7W8FWS4_9FIRM</name>
<comment type="caution">
    <text evidence="2">The sequence shown here is derived from an EMBL/GenBank/DDBJ whole genome shotgun (WGS) entry which is preliminary data.</text>
</comment>
<dbReference type="EMBL" id="JACHHK010000006">
    <property type="protein sequence ID" value="MBB5183611.1"/>
    <property type="molecule type" value="Genomic_DNA"/>
</dbReference>
<evidence type="ECO:0000313" key="3">
    <source>
        <dbReference type="Proteomes" id="UP000539953"/>
    </source>
</evidence>
<comment type="subcellular location">
    <subcellularLocation>
        <location evidence="1">Cell envelope</location>
    </subcellularLocation>
</comment>
<dbReference type="Proteomes" id="UP000539953">
    <property type="component" value="Unassembled WGS sequence"/>
</dbReference>
<protein>
    <submittedName>
        <fullName evidence="2">Putative repeat protein (TIGR02543 family)</fullName>
    </submittedName>
</protein>
<accession>A0A7W8FWS4</accession>
<keyword evidence="3" id="KW-1185">Reference proteome</keyword>
<organism evidence="2 3">
    <name type="scientific">Catenisphaera adipataccumulans</name>
    <dbReference type="NCBI Taxonomy" id="700500"/>
    <lineage>
        <taxon>Bacteria</taxon>
        <taxon>Bacillati</taxon>
        <taxon>Bacillota</taxon>
        <taxon>Erysipelotrichia</taxon>
        <taxon>Erysipelotrichales</taxon>
        <taxon>Erysipelotrichaceae</taxon>
        <taxon>Catenisphaera</taxon>
    </lineage>
</organism>
<dbReference type="NCBIfam" id="TIGR02543">
    <property type="entry name" value="List_Bact_rpt"/>
    <property type="match status" value="1"/>
</dbReference>